<dbReference type="InterPro" id="IPR036953">
    <property type="entry name" value="GreA/GreB_C_sf"/>
</dbReference>
<keyword evidence="1" id="KW-0251">Elongation factor</keyword>
<dbReference type="GO" id="GO:0070063">
    <property type="term" value="F:RNA polymerase binding"/>
    <property type="evidence" value="ECO:0007669"/>
    <property type="project" value="InterPro"/>
</dbReference>
<sequence length="152" mass="16281">MIGLTAKQQLLDHCTAFVEGRLARIRKNIASVQESLQSETKSSAGDKHETGRAMLQLEREKLGRQLGEAEKMKEVLGRVKITGASDTAALGSLVKTTMADYFLAVSAGEASVGRRPVFCISIATPIGRSLLGKSVGEHIVFGGKEIEILAIE</sequence>
<keyword evidence="2" id="KW-1185">Reference proteome</keyword>
<dbReference type="RefSeq" id="WP_317616537.1">
    <property type="nucleotide sequence ID" value="NZ_FQYU01000001.1"/>
</dbReference>
<evidence type="ECO:0000313" key="2">
    <source>
        <dbReference type="Proteomes" id="UP000184543"/>
    </source>
</evidence>
<dbReference type="GO" id="GO:0032784">
    <property type="term" value="P:regulation of DNA-templated transcription elongation"/>
    <property type="evidence" value="ECO:0007669"/>
    <property type="project" value="InterPro"/>
</dbReference>
<dbReference type="AlphaFoldDB" id="A0A1M6B929"/>
<accession>A0A1M6B929</accession>
<reference evidence="2" key="1">
    <citation type="submission" date="2016-11" db="EMBL/GenBank/DDBJ databases">
        <authorList>
            <person name="Varghese N."/>
            <person name="Submissions S."/>
        </authorList>
    </citation>
    <scope>NUCLEOTIDE SEQUENCE [LARGE SCALE GENOMIC DNA]</scope>
    <source>
        <strain evidence="2">DSM 19858</strain>
    </source>
</reference>
<dbReference type="EMBL" id="FQYU01000001">
    <property type="protein sequence ID" value="SHI45157.1"/>
    <property type="molecule type" value="Genomic_DNA"/>
</dbReference>
<dbReference type="InterPro" id="IPR023459">
    <property type="entry name" value="Tscrpt_elong_fac_GreA/B_fam"/>
</dbReference>
<keyword evidence="1" id="KW-0648">Protein biosynthesis</keyword>
<dbReference type="Proteomes" id="UP000184543">
    <property type="component" value="Unassembled WGS sequence"/>
</dbReference>
<name>A0A1M6B929_9FLAO</name>
<proteinExistence type="predicted"/>
<dbReference type="SUPFAM" id="SSF54534">
    <property type="entry name" value="FKBP-like"/>
    <property type="match status" value="1"/>
</dbReference>
<dbReference type="STRING" id="192903.SAMN04488513_101328"/>
<evidence type="ECO:0000313" key="1">
    <source>
        <dbReference type="EMBL" id="SHI45157.1"/>
    </source>
</evidence>
<dbReference type="GO" id="GO:0003677">
    <property type="term" value="F:DNA binding"/>
    <property type="evidence" value="ECO:0007669"/>
    <property type="project" value="InterPro"/>
</dbReference>
<protein>
    <submittedName>
        <fullName evidence="1">Transcription elongation factor, GreA/GreB, C-term</fullName>
    </submittedName>
</protein>
<dbReference type="PIRSF" id="PIRSF006092">
    <property type="entry name" value="GreA_GreB"/>
    <property type="match status" value="1"/>
</dbReference>
<organism evidence="1 2">
    <name type="scientific">Pseudozobellia thermophila</name>
    <dbReference type="NCBI Taxonomy" id="192903"/>
    <lineage>
        <taxon>Bacteria</taxon>
        <taxon>Pseudomonadati</taxon>
        <taxon>Bacteroidota</taxon>
        <taxon>Flavobacteriia</taxon>
        <taxon>Flavobacteriales</taxon>
        <taxon>Flavobacteriaceae</taxon>
        <taxon>Pseudozobellia</taxon>
    </lineage>
</organism>
<dbReference type="Gene3D" id="3.10.50.30">
    <property type="entry name" value="Transcription elongation factor, GreA/GreB, C-terminal domain"/>
    <property type="match status" value="1"/>
</dbReference>
<gene>
    <name evidence="1" type="ORF">SAMN04488513_101328</name>
</gene>
<dbReference type="GO" id="GO:0003746">
    <property type="term" value="F:translation elongation factor activity"/>
    <property type="evidence" value="ECO:0007669"/>
    <property type="project" value="UniProtKB-KW"/>
</dbReference>